<sequence length="162" mass="17425">MILVDITEARGQALLDVMQATGSVEGDVSGTTVELDGNTDGAASGGLTEGEGSSKTVQSSLTVTRASSYWKSHKPWCFLVQYLDGYSTELTPGHQRTEYQQIVRLVPQSLVSFGICCEQLKLIALPLKLHAFPVTSLAKAPVVPQNEPLKLIPQLLSCPLQI</sequence>
<feature type="region of interest" description="Disordered" evidence="1">
    <location>
        <begin position="35"/>
        <end position="54"/>
    </location>
</feature>
<protein>
    <submittedName>
        <fullName evidence="2">Uncharacterized protein</fullName>
    </submittedName>
</protein>
<keyword evidence="3" id="KW-1185">Reference proteome</keyword>
<dbReference type="Proteomes" id="UP001141806">
    <property type="component" value="Unassembled WGS sequence"/>
</dbReference>
<accession>A0A9Q0JUH4</accession>
<dbReference type="EMBL" id="JAMYWD010000012">
    <property type="protein sequence ID" value="KAJ4950703.1"/>
    <property type="molecule type" value="Genomic_DNA"/>
</dbReference>
<reference evidence="2" key="1">
    <citation type="journal article" date="2023" name="Plant J.">
        <title>The genome of the king protea, Protea cynaroides.</title>
        <authorList>
            <person name="Chang J."/>
            <person name="Duong T.A."/>
            <person name="Schoeman C."/>
            <person name="Ma X."/>
            <person name="Roodt D."/>
            <person name="Barker N."/>
            <person name="Li Z."/>
            <person name="Van de Peer Y."/>
            <person name="Mizrachi E."/>
        </authorList>
    </citation>
    <scope>NUCLEOTIDE SEQUENCE</scope>
    <source>
        <tissue evidence="2">Young leaves</tissue>
    </source>
</reference>
<gene>
    <name evidence="2" type="ORF">NE237_027535</name>
</gene>
<dbReference type="AlphaFoldDB" id="A0A9Q0JUH4"/>
<organism evidence="2 3">
    <name type="scientific">Protea cynaroides</name>
    <dbReference type="NCBI Taxonomy" id="273540"/>
    <lineage>
        <taxon>Eukaryota</taxon>
        <taxon>Viridiplantae</taxon>
        <taxon>Streptophyta</taxon>
        <taxon>Embryophyta</taxon>
        <taxon>Tracheophyta</taxon>
        <taxon>Spermatophyta</taxon>
        <taxon>Magnoliopsida</taxon>
        <taxon>Proteales</taxon>
        <taxon>Proteaceae</taxon>
        <taxon>Protea</taxon>
    </lineage>
</organism>
<name>A0A9Q0JUH4_9MAGN</name>
<evidence type="ECO:0000313" key="3">
    <source>
        <dbReference type="Proteomes" id="UP001141806"/>
    </source>
</evidence>
<comment type="caution">
    <text evidence="2">The sequence shown here is derived from an EMBL/GenBank/DDBJ whole genome shotgun (WGS) entry which is preliminary data.</text>
</comment>
<evidence type="ECO:0000256" key="1">
    <source>
        <dbReference type="SAM" id="MobiDB-lite"/>
    </source>
</evidence>
<proteinExistence type="predicted"/>
<evidence type="ECO:0000313" key="2">
    <source>
        <dbReference type="EMBL" id="KAJ4950703.1"/>
    </source>
</evidence>